<dbReference type="Proteomes" id="UP001589628">
    <property type="component" value="Unassembled WGS sequence"/>
</dbReference>
<keyword evidence="2" id="KW-0238">DNA-binding</keyword>
<dbReference type="InterPro" id="IPR044922">
    <property type="entry name" value="DUF2063_N_sf"/>
</dbReference>
<keyword evidence="3" id="KW-1185">Reference proteome</keyword>
<protein>
    <submittedName>
        <fullName evidence="2">DNA-binding domain-containing protein</fullName>
    </submittedName>
</protein>
<comment type="caution">
    <text evidence="2">The sequence shown here is derived from an EMBL/GenBank/DDBJ whole genome shotgun (WGS) entry which is preliminary data.</text>
</comment>
<feature type="domain" description="Putative DNA-binding" evidence="1">
    <location>
        <begin position="6"/>
        <end position="98"/>
    </location>
</feature>
<sequence length="260" mass="29786">MTDLQQLQQDFFAFLDGTKPQRILPQLDHRGLDAQLGMQIYTHAYRVRLLQVLQEDYPGVQAMLGEEAFSQMAESYLAAHPSQHFSLRYFGEALASFLTQHSPYQRYPLLAELAEWERLMRTVFDSGEQPSLTAVQLQQLTAEAWPELRLTLQPHVQRFDQHHNTLAVWQALKNEQAPPAPTALTHPQPWLAWRQAYQTQYRSLAVDEACALDQLSQADCSFAELCELLSEWYQDDAPQAAVRMLQGWLSSEILVNTLSA</sequence>
<evidence type="ECO:0000313" key="2">
    <source>
        <dbReference type="EMBL" id="MFB9885338.1"/>
    </source>
</evidence>
<reference evidence="2 3" key="1">
    <citation type="submission" date="2024-09" db="EMBL/GenBank/DDBJ databases">
        <authorList>
            <person name="Sun Q."/>
            <person name="Mori K."/>
        </authorList>
    </citation>
    <scope>NUCLEOTIDE SEQUENCE [LARGE SCALE GENOMIC DNA]</scope>
    <source>
        <strain evidence="2 3">ATCC 51285</strain>
    </source>
</reference>
<dbReference type="InterPro" id="IPR018640">
    <property type="entry name" value="DUF2063"/>
</dbReference>
<evidence type="ECO:0000259" key="1">
    <source>
        <dbReference type="Pfam" id="PF09836"/>
    </source>
</evidence>
<dbReference type="Pfam" id="PF09836">
    <property type="entry name" value="DUF2063"/>
    <property type="match status" value="1"/>
</dbReference>
<gene>
    <name evidence="2" type="ORF">ACFFLH_02770</name>
</gene>
<dbReference type="GO" id="GO:0003677">
    <property type="term" value="F:DNA binding"/>
    <property type="evidence" value="ECO:0007669"/>
    <property type="project" value="UniProtKB-KW"/>
</dbReference>
<accession>A0ABV5Z7S9</accession>
<dbReference type="RefSeq" id="WP_035461302.1">
    <property type="nucleotide sequence ID" value="NZ_JBHLZN010000001.1"/>
</dbReference>
<name>A0ABV5Z7S9_9GAMM</name>
<proteinExistence type="predicted"/>
<dbReference type="Gene3D" id="1.10.150.690">
    <property type="entry name" value="DUF2063"/>
    <property type="match status" value="1"/>
</dbReference>
<dbReference type="EMBL" id="JBHLZN010000001">
    <property type="protein sequence ID" value="MFB9885338.1"/>
    <property type="molecule type" value="Genomic_DNA"/>
</dbReference>
<evidence type="ECO:0000313" key="3">
    <source>
        <dbReference type="Proteomes" id="UP001589628"/>
    </source>
</evidence>
<organism evidence="2 3">
    <name type="scientific">Balneatrix alpica</name>
    <dbReference type="NCBI Taxonomy" id="75684"/>
    <lineage>
        <taxon>Bacteria</taxon>
        <taxon>Pseudomonadati</taxon>
        <taxon>Pseudomonadota</taxon>
        <taxon>Gammaproteobacteria</taxon>
        <taxon>Oceanospirillales</taxon>
        <taxon>Balneatrichaceae</taxon>
        <taxon>Balneatrix</taxon>
    </lineage>
</organism>